<name>A0A9N9NKC7_9GLOM</name>
<accession>A0A9N9NKC7</accession>
<evidence type="ECO:0000313" key="1">
    <source>
        <dbReference type="EMBL" id="CAG8745998.1"/>
    </source>
</evidence>
<protein>
    <submittedName>
        <fullName evidence="1">565_t:CDS:1</fullName>
    </submittedName>
</protein>
<dbReference type="EMBL" id="CAJVPQ010016577">
    <property type="protein sequence ID" value="CAG8745998.1"/>
    <property type="molecule type" value="Genomic_DNA"/>
</dbReference>
<dbReference type="OrthoDB" id="10488389at2759"/>
<evidence type="ECO:0000313" key="2">
    <source>
        <dbReference type="Proteomes" id="UP000789570"/>
    </source>
</evidence>
<gene>
    <name evidence="1" type="ORF">FCALED_LOCUS15959</name>
</gene>
<dbReference type="AlphaFoldDB" id="A0A9N9NKC7"/>
<comment type="caution">
    <text evidence="1">The sequence shown here is derived from an EMBL/GenBank/DDBJ whole genome shotgun (WGS) entry which is preliminary data.</text>
</comment>
<organism evidence="1 2">
    <name type="scientific">Funneliformis caledonium</name>
    <dbReference type="NCBI Taxonomy" id="1117310"/>
    <lineage>
        <taxon>Eukaryota</taxon>
        <taxon>Fungi</taxon>
        <taxon>Fungi incertae sedis</taxon>
        <taxon>Mucoromycota</taxon>
        <taxon>Glomeromycotina</taxon>
        <taxon>Glomeromycetes</taxon>
        <taxon>Glomerales</taxon>
        <taxon>Glomeraceae</taxon>
        <taxon>Funneliformis</taxon>
    </lineage>
</organism>
<proteinExistence type="predicted"/>
<sequence length="54" mass="5835">GHIGVRYYRVQLFGKELTSMIYTGGKYGGHMGVGAVRSLDVVIESIHLPCLALA</sequence>
<keyword evidence="2" id="KW-1185">Reference proteome</keyword>
<dbReference type="Proteomes" id="UP000789570">
    <property type="component" value="Unassembled WGS sequence"/>
</dbReference>
<reference evidence="1" key="1">
    <citation type="submission" date="2021-06" db="EMBL/GenBank/DDBJ databases">
        <authorList>
            <person name="Kallberg Y."/>
            <person name="Tangrot J."/>
            <person name="Rosling A."/>
        </authorList>
    </citation>
    <scope>NUCLEOTIDE SEQUENCE</scope>
    <source>
        <strain evidence="1">UK204</strain>
    </source>
</reference>
<feature type="non-terminal residue" evidence="1">
    <location>
        <position position="54"/>
    </location>
</feature>